<dbReference type="InterPro" id="IPR006597">
    <property type="entry name" value="Sel1-like"/>
</dbReference>
<protein>
    <submittedName>
        <fullName evidence="1">Uncharacterized protein</fullName>
    </submittedName>
</protein>
<dbReference type="Pfam" id="PF08238">
    <property type="entry name" value="Sel1"/>
    <property type="match status" value="4"/>
</dbReference>
<dbReference type="EMBL" id="JXXR01000010">
    <property type="protein sequence ID" value="KJY73988.1"/>
    <property type="molecule type" value="Genomic_DNA"/>
</dbReference>
<evidence type="ECO:0000313" key="1">
    <source>
        <dbReference type="EMBL" id="KJY73988.1"/>
    </source>
</evidence>
<accession>A0A837G7Q7</accession>
<dbReference type="PANTHER" id="PTHR11102:SF160">
    <property type="entry name" value="ERAD-ASSOCIATED E3 UBIQUITIN-PROTEIN LIGASE COMPONENT HRD3"/>
    <property type="match status" value="1"/>
</dbReference>
<dbReference type="SMART" id="SM00671">
    <property type="entry name" value="SEL1"/>
    <property type="match status" value="4"/>
</dbReference>
<reference evidence="1" key="1">
    <citation type="journal article" date="2015" name="BMC Genomics">
        <title>Genome mining reveals unlocked bioactive potential of marine Gram-negative bacteria.</title>
        <authorList>
            <person name="Machado H."/>
            <person name="Sonnenschein E.C."/>
            <person name="Melchiorsen J."/>
            <person name="Gram L."/>
        </authorList>
    </citation>
    <scope>NUCLEOTIDE SEQUENCE</scope>
    <source>
        <strain evidence="1">S2052</strain>
    </source>
</reference>
<dbReference type="PANTHER" id="PTHR11102">
    <property type="entry name" value="SEL-1-LIKE PROTEIN"/>
    <property type="match status" value="1"/>
</dbReference>
<gene>
    <name evidence="1" type="ORF">TW71_09815</name>
</gene>
<dbReference type="Gene3D" id="1.25.40.10">
    <property type="entry name" value="Tetratricopeptide repeat domain"/>
    <property type="match status" value="1"/>
</dbReference>
<dbReference type="AlphaFoldDB" id="A0A837G7Q7"/>
<organism evidence="1">
    <name type="scientific">Vibrio coralliilyticus</name>
    <dbReference type="NCBI Taxonomy" id="190893"/>
    <lineage>
        <taxon>Bacteria</taxon>
        <taxon>Pseudomonadati</taxon>
        <taxon>Pseudomonadota</taxon>
        <taxon>Gammaproteobacteria</taxon>
        <taxon>Vibrionales</taxon>
        <taxon>Vibrionaceae</taxon>
        <taxon>Vibrio</taxon>
    </lineage>
</organism>
<proteinExistence type="predicted"/>
<dbReference type="InterPro" id="IPR011990">
    <property type="entry name" value="TPR-like_helical_dom_sf"/>
</dbReference>
<sequence length="331" mass="37979">MQSVNSRNKLWPLLTVFSLFFSSMTFADNRKEMLARGYEALERGDYSQSYEVFHRLVSQKSPEAYFVLALFYKLGWGEIEKDADKACELFQFAAKHDVPYAQQEYGFCLMGHRPPNNHERPNVWFESAYKNGVYEAACDIGRLYLGSEWQDRDLNLAIEWCNKAAERSAVKAQITLGDIYASCPEVFDAEKAEFWYLQAINSNSGEAAYKLASLYLQVTGQDVENDHASNKALYLMEIASSLQVKKAYRPTALLYWKKLQHTDKNRSEILAKSYLWAKAAYQIESGGDSEQLLKAIEKELPIQWKSKLDLQVEEFLRGNGAQRFLAENLSP</sequence>
<dbReference type="RefSeq" id="WP_045985746.1">
    <property type="nucleotide sequence ID" value="NZ_CP063052.1"/>
</dbReference>
<dbReference type="SUPFAM" id="SSF81901">
    <property type="entry name" value="HCP-like"/>
    <property type="match status" value="1"/>
</dbReference>
<comment type="caution">
    <text evidence="1">The sequence shown here is derived from an EMBL/GenBank/DDBJ whole genome shotgun (WGS) entry which is preliminary data.</text>
</comment>
<name>A0A837G7Q7_9VIBR</name>
<dbReference type="InterPro" id="IPR050767">
    <property type="entry name" value="Sel1_AlgK"/>
</dbReference>